<gene>
    <name evidence="2" type="primary">15</name>
    <name evidence="2" type="ORF">BILLKNUCKLES_15</name>
</gene>
<evidence type="ECO:0000313" key="3">
    <source>
        <dbReference type="Proteomes" id="UP000005655"/>
    </source>
</evidence>
<feature type="compositionally biased region" description="Low complexity" evidence="1">
    <location>
        <begin position="1"/>
        <end position="24"/>
    </location>
</feature>
<organism evidence="2 3">
    <name type="scientific">Mycobacterium phage BillKnuckles</name>
    <dbReference type="NCBI Taxonomy" id="2902892"/>
    <lineage>
        <taxon>Viruses</taxon>
        <taxon>Duplodnaviria</taxon>
        <taxon>Heunggongvirae</taxon>
        <taxon>Uroviricota</taxon>
        <taxon>Caudoviricetes</taxon>
        <taxon>Fromanvirus</taxon>
        <taxon>Fromanvirus billknuckles</taxon>
    </lineage>
</organism>
<sequence length="165" mass="17566">MSETETTSTETTSAPAPEATTAETFSRDYVQKLRDEAAAARVAKNEAVAAAEARVRGEYDSKLAERDTQYTELESQLGAAGLELAKLRTALELNVPSDKVLTFASILKGETEDEIKSSAQAAYELAGGFKTTQRPVDFTQGHGGNGDLPLNGDPIMAALKEKLGI</sequence>
<dbReference type="OrthoDB" id="15003at10239"/>
<keyword evidence="3" id="KW-1185">Reference proteome</keyword>
<dbReference type="EMBL" id="JN699000">
    <property type="protein sequence ID" value="AER48306.1"/>
    <property type="molecule type" value="Genomic_DNA"/>
</dbReference>
<dbReference type="RefSeq" id="YP_009018242.1">
    <property type="nucleotide sequence ID" value="NC_023739.1"/>
</dbReference>
<dbReference type="KEGG" id="vg:18566196"/>
<feature type="region of interest" description="Disordered" evidence="1">
    <location>
        <begin position="1"/>
        <end position="25"/>
    </location>
</feature>
<accession>G8I6G2</accession>
<protein>
    <submittedName>
        <fullName evidence="2">Scaffolding protein</fullName>
    </submittedName>
</protein>
<reference evidence="2 3" key="1">
    <citation type="journal article" date="2012" name="J. Virol.">
        <title>Complete Genome Sequences of 138 Mycobacteriophages.</title>
        <authorList>
            <consortium name="the Science Education Alliance Phage Hunters Advancing Genomics and Evolutionary Science Program"/>
            <consortium name="the KwaZulu-Natal Research Institute for Tuberculosis and HIV Mycobacterial Genetics Course Students"/>
            <consortium name="the Phage Hunters Integrating Research and Education Program"/>
            <person name="Hatfull G.F."/>
        </authorList>
    </citation>
    <scope>NUCLEOTIDE SEQUENCE [LARGE SCALE GENOMIC DNA]</scope>
</reference>
<evidence type="ECO:0000256" key="1">
    <source>
        <dbReference type="SAM" id="MobiDB-lite"/>
    </source>
</evidence>
<name>G8I6G2_9CAUD</name>
<evidence type="ECO:0000313" key="2">
    <source>
        <dbReference type="EMBL" id="AER48306.1"/>
    </source>
</evidence>
<dbReference type="GeneID" id="18566196"/>
<dbReference type="Proteomes" id="UP000005655">
    <property type="component" value="Segment"/>
</dbReference>
<proteinExistence type="predicted"/>